<accession>A0A7J3M057</accession>
<dbReference type="InterPro" id="IPR020878">
    <property type="entry name" value="RuBisCo_large_chain_AS"/>
</dbReference>
<feature type="site" description="Transition state stabilizer" evidence="6">
    <location>
        <position position="311"/>
    </location>
</feature>
<comment type="caution">
    <text evidence="9">The sequence shown here is derived from an EMBL/GenBank/DDBJ whole genome shotgun (WGS) entry which is preliminary data.</text>
</comment>
<dbReference type="EMBL" id="DSYZ01000015">
    <property type="protein sequence ID" value="HGT82223.1"/>
    <property type="molecule type" value="Genomic_DNA"/>
</dbReference>
<keyword evidence="4 6" id="KW-0456">Lyase</keyword>
<feature type="binding site" evidence="6">
    <location>
        <position position="181"/>
    </location>
    <ligand>
        <name>Mg(2+)</name>
        <dbReference type="ChEBI" id="CHEBI:18420"/>
    </ligand>
</feature>
<dbReference type="InterPro" id="IPR017712">
    <property type="entry name" value="RuBisCO_III"/>
</dbReference>
<comment type="catalytic activity">
    <reaction evidence="6">
        <text>D-ribulose 1,5-bisphosphate + O2 = 2-phosphoglycolate + (2R)-3-phosphoglycerate + 2 H(+)</text>
        <dbReference type="Rhea" id="RHEA:36631"/>
        <dbReference type="ChEBI" id="CHEBI:15378"/>
        <dbReference type="ChEBI" id="CHEBI:15379"/>
        <dbReference type="ChEBI" id="CHEBI:57870"/>
        <dbReference type="ChEBI" id="CHEBI:58033"/>
        <dbReference type="ChEBI" id="CHEBI:58272"/>
    </reaction>
</comment>
<dbReference type="GO" id="GO:0015977">
    <property type="term" value="P:carbon fixation"/>
    <property type="evidence" value="ECO:0007669"/>
    <property type="project" value="UniProtKB-KW"/>
</dbReference>
<comment type="miscellaneous">
    <text evidence="6">Because the Archaea possessing a type III RuBisCO are all anaerobic, it is most likely that only the carboxylase activity of RuBisCO, and not the competitive oxygenase activity (by which RuBP reacts with O(2) to form one molecule of 3-phosphoglycerate and one molecule of 2-phosphoglycolate), is biologically relevant in these strains.</text>
</comment>
<dbReference type="EC" id="4.1.1.39" evidence="6"/>
<evidence type="ECO:0000256" key="6">
    <source>
        <dbReference type="HAMAP-Rule" id="MF_01133"/>
    </source>
</evidence>
<dbReference type="Gene3D" id="3.20.20.110">
    <property type="entry name" value="Ribulose bisphosphate carboxylase, large subunit, C-terminal domain"/>
    <property type="match status" value="1"/>
</dbReference>
<dbReference type="NCBIfam" id="TIGR03326">
    <property type="entry name" value="rubisco_III"/>
    <property type="match status" value="1"/>
</dbReference>
<feature type="binding site" evidence="6">
    <location>
        <begin position="376"/>
        <end position="379"/>
    </location>
    <ligand>
        <name>substrate</name>
    </ligand>
</feature>
<dbReference type="NCBIfam" id="NF003252">
    <property type="entry name" value="PRK04208.1"/>
    <property type="match status" value="1"/>
</dbReference>
<dbReference type="GO" id="GO:0016491">
    <property type="term" value="F:oxidoreductase activity"/>
    <property type="evidence" value="ECO:0007669"/>
    <property type="project" value="UniProtKB-KW"/>
</dbReference>
<dbReference type="InterPro" id="IPR033966">
    <property type="entry name" value="RuBisCO"/>
</dbReference>
<comment type="similarity">
    <text evidence="6">Belongs to the RuBisCO large chain family. Type III subfamily.</text>
</comment>
<evidence type="ECO:0000259" key="8">
    <source>
        <dbReference type="Pfam" id="PF02788"/>
    </source>
</evidence>
<dbReference type="GO" id="GO:0006196">
    <property type="term" value="P:AMP catabolic process"/>
    <property type="evidence" value="ECO:0007669"/>
    <property type="project" value="UniProtKB-UniRule"/>
</dbReference>
<sequence>MKYSDYVAKDYVPSENEVLVSFLVKPAEGFGIEEVAGAIAAESSTGTWTELFPWYDKKRVERLSAKVYEIKEFGDRWTVKISYPFELFELTNLPSFLASVAGNVFGMRRVAKLRLEDIRFPKEFLKCYKGPFKGLDVKKIFGVERAIVGTVPKPKVGYSAEEVESLAYELLSGGLDFVKDDENLASQSFCKFEDRCKRIMKTIEKVEKETGEKKVWLANITADVREMEKRLKLVADYGNPYVMVDVVIAGWSSLSFIRDLAEDFGLAIHGHRAMHAAFTRYDHGISMFTIAKLYRILGIDQLHIGTAGFGKLESAKDEAIQIAEMLRSEKFSPKNPIRFEQNFWNIKKGMPVSSGGLHPGVLPKVVETLGKDIVLQIGGGVLGHPDGARAGAIAVRQALEAIELGISVEEFAKSHKELSRAIEKWGTGIKI</sequence>
<feature type="binding site" evidence="6">
    <location>
        <position position="182"/>
    </location>
    <ligand>
        <name>Mg(2+)</name>
        <dbReference type="ChEBI" id="CHEBI:18420"/>
    </ligand>
</feature>
<dbReference type="Gene3D" id="3.30.70.150">
    <property type="entry name" value="RuBisCO large subunit, N-terminal domain"/>
    <property type="match status" value="1"/>
</dbReference>
<feature type="active site" description="Proton acceptor" evidence="6">
    <location>
        <position position="153"/>
    </location>
</feature>
<keyword evidence="2 6" id="KW-0460">Magnesium</keyword>
<dbReference type="InterPro" id="IPR036376">
    <property type="entry name" value="RuBisCO_lsu_C_sf"/>
</dbReference>
<feature type="active site" description="Proton acceptor" evidence="6">
    <location>
        <position position="271"/>
    </location>
</feature>
<feature type="modified residue" description="N6-carboxylysine" evidence="6">
    <location>
        <position position="179"/>
    </location>
</feature>
<dbReference type="PANTHER" id="PTHR42704:SF17">
    <property type="entry name" value="RIBULOSE BISPHOSPHATE CARBOXYLASE LARGE CHAIN"/>
    <property type="match status" value="1"/>
</dbReference>
<comment type="function">
    <text evidence="6">Catalyzes the addition of molecular CO(2) and H(2)O to ribulose 1,5-bisphosphate (RuBP), generating two molecules of 3-phosphoglycerate (3-PGA). Functions in an archaeal AMP degradation pathway, together with AMP phosphorylase and R15P isomerase.</text>
</comment>
<keyword evidence="5 6" id="KW-0120">Carbon dioxide fixation</keyword>
<name>A0A7J3M057_ARCFL</name>
<dbReference type="PROSITE" id="PS00157">
    <property type="entry name" value="RUBISCO_LARGE"/>
    <property type="match status" value="1"/>
</dbReference>
<reference evidence="9" key="1">
    <citation type="journal article" date="2020" name="mSystems">
        <title>Genome- and Community-Level Interaction Insights into Carbon Utilization and Element Cycling Functions of Hydrothermarchaeota in Hydrothermal Sediment.</title>
        <authorList>
            <person name="Zhou Z."/>
            <person name="Liu Y."/>
            <person name="Xu W."/>
            <person name="Pan J."/>
            <person name="Luo Z.H."/>
            <person name="Li M."/>
        </authorList>
    </citation>
    <scope>NUCLEOTIDE SEQUENCE [LARGE SCALE GENOMIC DNA]</scope>
    <source>
        <strain evidence="9">SpSt-587</strain>
    </source>
</reference>
<feature type="domain" description="Ribulose bisphosphate carboxylase large subunit C-terminal" evidence="7">
    <location>
        <begin position="143"/>
        <end position="425"/>
    </location>
</feature>
<evidence type="ECO:0000256" key="1">
    <source>
        <dbReference type="ARBA" id="ARBA00022723"/>
    </source>
</evidence>
<dbReference type="Pfam" id="PF00016">
    <property type="entry name" value="RuBisCO_large"/>
    <property type="match status" value="1"/>
</dbReference>
<comment type="catalytic activity">
    <reaction evidence="6">
        <text>2 (2R)-3-phosphoglycerate + 2 H(+) = D-ribulose 1,5-bisphosphate + CO2 + H2O</text>
        <dbReference type="Rhea" id="RHEA:23124"/>
        <dbReference type="ChEBI" id="CHEBI:15377"/>
        <dbReference type="ChEBI" id="CHEBI:15378"/>
        <dbReference type="ChEBI" id="CHEBI:16526"/>
        <dbReference type="ChEBI" id="CHEBI:57870"/>
        <dbReference type="ChEBI" id="CHEBI:58272"/>
        <dbReference type="EC" id="4.1.1.39"/>
    </reaction>
</comment>
<dbReference type="Pfam" id="PF02788">
    <property type="entry name" value="RuBisCO_large_N"/>
    <property type="match status" value="1"/>
</dbReference>
<gene>
    <name evidence="6 9" type="primary">rbcL</name>
    <name evidence="9" type="ORF">ENT52_00600</name>
</gene>
<evidence type="ECO:0000256" key="3">
    <source>
        <dbReference type="ARBA" id="ARBA00023002"/>
    </source>
</evidence>
<keyword evidence="1 6" id="KW-0479">Metal-binding</keyword>
<comment type="cofactor">
    <cofactor evidence="6">
        <name>Mg(2+)</name>
        <dbReference type="ChEBI" id="CHEBI:18420"/>
    </cofactor>
    <text evidence="6">Binds 1 Mg(2+) ion per subunit.</text>
</comment>
<dbReference type="AlphaFoldDB" id="A0A7J3M057"/>
<dbReference type="GO" id="GO:0016984">
    <property type="term" value="F:ribulose-bisphosphate carboxylase activity"/>
    <property type="evidence" value="ECO:0007669"/>
    <property type="project" value="UniProtKB-UniRule"/>
</dbReference>
<evidence type="ECO:0000256" key="4">
    <source>
        <dbReference type="ARBA" id="ARBA00023239"/>
    </source>
</evidence>
<dbReference type="HAMAP" id="MF_01133">
    <property type="entry name" value="RuBisCO_L_type3"/>
    <property type="match status" value="1"/>
</dbReference>
<proteinExistence type="inferred from homology"/>
<organism evidence="9">
    <name type="scientific">Archaeoglobus fulgidus</name>
    <dbReference type="NCBI Taxonomy" id="2234"/>
    <lineage>
        <taxon>Archaea</taxon>
        <taxon>Methanobacteriati</taxon>
        <taxon>Methanobacteriota</taxon>
        <taxon>Archaeoglobi</taxon>
        <taxon>Archaeoglobales</taxon>
        <taxon>Archaeoglobaceae</taxon>
        <taxon>Archaeoglobus</taxon>
    </lineage>
</organism>
<dbReference type="SUPFAM" id="SSF51649">
    <property type="entry name" value="RuBisCo, C-terminal domain"/>
    <property type="match status" value="1"/>
</dbReference>
<dbReference type="PANTHER" id="PTHR42704">
    <property type="entry name" value="RIBULOSE BISPHOSPHATE CARBOXYLASE"/>
    <property type="match status" value="1"/>
</dbReference>
<evidence type="ECO:0000259" key="7">
    <source>
        <dbReference type="Pfam" id="PF00016"/>
    </source>
</evidence>
<dbReference type="SFLD" id="SFLDG00301">
    <property type="entry name" value="RuBisCO-like_proteins"/>
    <property type="match status" value="1"/>
</dbReference>
<keyword evidence="3 6" id="KW-0560">Oxidoreductase</keyword>
<feature type="binding site" evidence="6">
    <location>
        <begin position="354"/>
        <end position="356"/>
    </location>
    <ligand>
        <name>substrate</name>
    </ligand>
</feature>
<evidence type="ECO:0000256" key="5">
    <source>
        <dbReference type="ARBA" id="ARBA00023300"/>
    </source>
</evidence>
<feature type="binding site" evidence="6">
    <location>
        <position position="155"/>
    </location>
    <ligand>
        <name>substrate</name>
    </ligand>
</feature>
<feature type="domain" description="Ribulose bisphosphate carboxylase large subunit ferrodoxin-like N-terminal" evidence="8">
    <location>
        <begin position="5"/>
        <end position="124"/>
    </location>
</feature>
<feature type="binding site" description="via carbamate group" evidence="6">
    <location>
        <position position="179"/>
    </location>
    <ligand>
        <name>Mg(2+)</name>
        <dbReference type="ChEBI" id="CHEBI:18420"/>
    </ligand>
</feature>
<dbReference type="GO" id="GO:0000287">
    <property type="term" value="F:magnesium ion binding"/>
    <property type="evidence" value="ECO:0007669"/>
    <property type="project" value="UniProtKB-UniRule"/>
</dbReference>
<feature type="binding site" evidence="6">
    <location>
        <position position="272"/>
    </location>
    <ligand>
        <name>substrate</name>
    </ligand>
</feature>
<comment type="subunit">
    <text evidence="6">Homodimer or homodecamer. In contrast to form I RuBisCO, the form III RuBisCO is composed solely of large subunits.</text>
</comment>
<dbReference type="InterPro" id="IPR000685">
    <property type="entry name" value="RuBisCO_lsu_C"/>
</dbReference>
<evidence type="ECO:0000256" key="2">
    <source>
        <dbReference type="ARBA" id="ARBA00022842"/>
    </source>
</evidence>
<feature type="binding site" evidence="6">
    <location>
        <position position="303"/>
    </location>
    <ligand>
        <name>substrate</name>
    </ligand>
</feature>
<dbReference type="InterPro" id="IPR017443">
    <property type="entry name" value="RuBisCO_lsu_fd_N"/>
</dbReference>
<evidence type="ECO:0000313" key="9">
    <source>
        <dbReference type="EMBL" id="HGT82223.1"/>
    </source>
</evidence>
<dbReference type="SFLD" id="SFLDS00014">
    <property type="entry name" value="RuBisCO"/>
    <property type="match status" value="1"/>
</dbReference>
<dbReference type="SUPFAM" id="SSF54966">
    <property type="entry name" value="RuBisCO, large subunit, small (N-terminal) domain"/>
    <property type="match status" value="1"/>
</dbReference>
<protein>
    <recommendedName>
        <fullName evidence="6">Ribulose bisphosphate carboxylase</fullName>
        <shortName evidence="6">RuBisCO</shortName>
        <ecNumber evidence="6">4.1.1.39</ecNumber>
    </recommendedName>
</protein>
<dbReference type="InterPro" id="IPR036422">
    <property type="entry name" value="RuBisCO_lsu_N_sf"/>
</dbReference>